<feature type="compositionally biased region" description="Low complexity" evidence="2">
    <location>
        <begin position="420"/>
        <end position="434"/>
    </location>
</feature>
<feature type="compositionally biased region" description="Polar residues" evidence="2">
    <location>
        <begin position="173"/>
        <end position="198"/>
    </location>
</feature>
<organism evidence="3 4">
    <name type="scientific">Elsinoe batatas</name>
    <dbReference type="NCBI Taxonomy" id="2601811"/>
    <lineage>
        <taxon>Eukaryota</taxon>
        <taxon>Fungi</taxon>
        <taxon>Dikarya</taxon>
        <taxon>Ascomycota</taxon>
        <taxon>Pezizomycotina</taxon>
        <taxon>Dothideomycetes</taxon>
        <taxon>Dothideomycetidae</taxon>
        <taxon>Myriangiales</taxon>
        <taxon>Elsinoaceae</taxon>
        <taxon>Elsinoe</taxon>
    </lineage>
</organism>
<dbReference type="AlphaFoldDB" id="A0A8K0L3F3"/>
<proteinExistence type="predicted"/>
<dbReference type="Proteomes" id="UP000809789">
    <property type="component" value="Unassembled WGS sequence"/>
</dbReference>
<reference evidence="3" key="1">
    <citation type="submission" date="2021-07" db="EMBL/GenBank/DDBJ databases">
        <title>Elsinoe batatas strain:CRI-CJ2 Genome sequencing and assembly.</title>
        <authorList>
            <person name="Huang L."/>
        </authorList>
    </citation>
    <scope>NUCLEOTIDE SEQUENCE</scope>
    <source>
        <strain evidence="3">CRI-CJ2</strain>
    </source>
</reference>
<feature type="compositionally biased region" description="Low complexity" evidence="2">
    <location>
        <begin position="515"/>
        <end position="530"/>
    </location>
</feature>
<dbReference type="EMBL" id="JAESVG020000005">
    <property type="protein sequence ID" value="KAG8627498.1"/>
    <property type="molecule type" value="Genomic_DNA"/>
</dbReference>
<feature type="compositionally biased region" description="Polar residues" evidence="2">
    <location>
        <begin position="382"/>
        <end position="397"/>
    </location>
</feature>
<feature type="region of interest" description="Disordered" evidence="2">
    <location>
        <begin position="1"/>
        <end position="459"/>
    </location>
</feature>
<feature type="compositionally biased region" description="Basic and acidic residues" evidence="2">
    <location>
        <begin position="244"/>
        <end position="253"/>
    </location>
</feature>
<sequence>MSGRRHDYYPTSRRDPMYEDDNRRPSRHDRYEYSSSPSNHAYPPPPSKASSYRPSKPRRRWPPPPSVEEEVTALRREAGNTRMQATEEVLQRGTIDQDPIILDVTPPRVSRLPPKADRKVSPSPGEPTPPTSDDDDRLRRARRHGPRLNTAAIPEMRRTPSPYSNSTPTSAPISSRTNPSAISQDRPYSSIRNLSAQPDQPWPAVPKSAGSSTSQRMGRGRSAIDDSRPSSAVVEGGDLGENEANMRRNERRSARYSFNKPISLGETQTIEQDDVKSKPRNARRPLLSDDNRRHTDSFVDVPREQIISQAQKPHTKVANLVREASGQQNPASTRVPSGTPPTRFSPRASTEQVPSYPPSPPRSPRASQDHTREPSISIPKRPQQNSAEASRNNSPQASPRLPTNMPNSAGGWQGAFDNNAARSTRPTTRLATATRPDDYSRTTRAAPPLARAESLPYPIDDFTTSMPEERDHQYFHDGLRPMEPSPMFAKTMSRAGAPLTARPPLPKNASYKDNTTAPTTPTTSLPTRAPKQVSFADPSVATLPIASAAPIMPLCDRDTYVSGYEDWYTLDDCPNFDICSTCLMGNFRDHYHFAFFRPVAPGVRSRDTKVRCDFSRPWLRLAWLLTLQRQLPNLNLVKSIYHYLEHPSTLACPDIHTKPHTWFTVLDDLTRKPIPSLSICRTDVQTIELLLPSLRGFFVPLPSAKGSRSSSTTDTSSRLCTFRSTNNNRFPIYLDFLISLHETALQQSSRALPDMTPFVHLVKHKLAIDECPRDNILQGAKWFFIPSLPEFTVCEDCYDDAIVPHLRQDRDLVMRFNRKAELLSTSKEGRSARDSVSSITDVAREASCALYSARMRAEFVRAVDNNDLRALARVARARRDMEVELQRKAQPVIAKIGEVDEALIRAEDRGETREARRLEDEREALERKLRTLQARWKEVE</sequence>
<evidence type="ECO:0000256" key="1">
    <source>
        <dbReference type="SAM" id="Coils"/>
    </source>
</evidence>
<protein>
    <submittedName>
        <fullName evidence="3">Uncharacterized protein</fullName>
    </submittedName>
</protein>
<evidence type="ECO:0000256" key="2">
    <source>
        <dbReference type="SAM" id="MobiDB-lite"/>
    </source>
</evidence>
<name>A0A8K0L3F3_9PEZI</name>
<feature type="compositionally biased region" description="Polar residues" evidence="2">
    <location>
        <begin position="325"/>
        <end position="353"/>
    </location>
</feature>
<feature type="compositionally biased region" description="Low complexity" evidence="2">
    <location>
        <begin position="442"/>
        <end position="452"/>
    </location>
</feature>
<feature type="region of interest" description="Disordered" evidence="2">
    <location>
        <begin position="500"/>
        <end position="530"/>
    </location>
</feature>
<evidence type="ECO:0000313" key="3">
    <source>
        <dbReference type="EMBL" id="KAG8627498.1"/>
    </source>
</evidence>
<accession>A0A8K0L3F3</accession>
<feature type="compositionally biased region" description="Basic and acidic residues" evidence="2">
    <location>
        <begin position="1"/>
        <end position="32"/>
    </location>
</feature>
<feature type="compositionally biased region" description="Low complexity" evidence="2">
    <location>
        <begin position="159"/>
        <end position="172"/>
    </location>
</feature>
<evidence type="ECO:0000313" key="4">
    <source>
        <dbReference type="Proteomes" id="UP000809789"/>
    </source>
</evidence>
<dbReference type="OrthoDB" id="5296at2759"/>
<comment type="caution">
    <text evidence="3">The sequence shown here is derived from an EMBL/GenBank/DDBJ whole genome shotgun (WGS) entry which is preliminary data.</text>
</comment>
<gene>
    <name evidence="3" type="ORF">KVT40_004981</name>
</gene>
<keyword evidence="1" id="KW-0175">Coiled coil</keyword>
<feature type="compositionally biased region" description="Basic and acidic residues" evidence="2">
    <location>
        <begin position="286"/>
        <end position="303"/>
    </location>
</feature>
<keyword evidence="4" id="KW-1185">Reference proteome</keyword>
<feature type="coiled-coil region" evidence="1">
    <location>
        <begin position="908"/>
        <end position="935"/>
    </location>
</feature>